<dbReference type="EMBL" id="LT934114">
    <property type="protein sequence ID" value="VAH41430.1"/>
    <property type="molecule type" value="Genomic_DNA"/>
</dbReference>
<accession>A0A9R1RHG5</accession>
<organism evidence="3 4">
    <name type="scientific">Triticum turgidum subsp. durum</name>
    <name type="common">Durum wheat</name>
    <name type="synonym">Triticum durum</name>
    <dbReference type="NCBI Taxonomy" id="4567"/>
    <lineage>
        <taxon>Eukaryota</taxon>
        <taxon>Viridiplantae</taxon>
        <taxon>Streptophyta</taxon>
        <taxon>Embryophyta</taxon>
        <taxon>Tracheophyta</taxon>
        <taxon>Spermatophyta</taxon>
        <taxon>Magnoliopsida</taxon>
        <taxon>Liliopsida</taxon>
        <taxon>Poales</taxon>
        <taxon>Poaceae</taxon>
        <taxon>BOP clade</taxon>
        <taxon>Pooideae</taxon>
        <taxon>Triticodae</taxon>
        <taxon>Triticeae</taxon>
        <taxon>Triticinae</taxon>
        <taxon>Triticum</taxon>
    </lineage>
</organism>
<evidence type="ECO:0000313" key="3">
    <source>
        <dbReference type="EMBL" id="VAH41430.1"/>
    </source>
</evidence>
<dbReference type="PROSITE" id="PS50181">
    <property type="entry name" value="FBOX"/>
    <property type="match status" value="1"/>
</dbReference>
<protein>
    <recommendedName>
        <fullName evidence="2">F-box domain-containing protein</fullName>
    </recommendedName>
</protein>
<dbReference type="InterPro" id="IPR001810">
    <property type="entry name" value="F-box_dom"/>
</dbReference>
<dbReference type="SUPFAM" id="SSF52047">
    <property type="entry name" value="RNI-like"/>
    <property type="match status" value="1"/>
</dbReference>
<gene>
    <name evidence="3" type="ORF">TRITD_2Bv1G022590</name>
</gene>
<dbReference type="Gene3D" id="3.80.10.10">
    <property type="entry name" value="Ribonuclease Inhibitor"/>
    <property type="match status" value="1"/>
</dbReference>
<dbReference type="Proteomes" id="UP000324705">
    <property type="component" value="Chromosome 2B"/>
</dbReference>
<dbReference type="OMA" id="GLCSVEM"/>
<feature type="region of interest" description="Disordered" evidence="1">
    <location>
        <begin position="1"/>
        <end position="58"/>
    </location>
</feature>
<evidence type="ECO:0000313" key="4">
    <source>
        <dbReference type="Proteomes" id="UP000324705"/>
    </source>
</evidence>
<dbReference type="Pfam" id="PF24758">
    <property type="entry name" value="LRR_At5g56370"/>
    <property type="match status" value="1"/>
</dbReference>
<dbReference type="InterPro" id="IPR036047">
    <property type="entry name" value="F-box-like_dom_sf"/>
</dbReference>
<dbReference type="InterPro" id="IPR053781">
    <property type="entry name" value="F-box_AtFBL13-like"/>
</dbReference>
<dbReference type="PANTHER" id="PTHR32141">
    <property type="match status" value="1"/>
</dbReference>
<dbReference type="Gramene" id="TRITD2Bv1G022590.2">
    <property type="protein sequence ID" value="TRITD2Bv1G022590.2"/>
    <property type="gene ID" value="TRITD2Bv1G022590"/>
</dbReference>
<sequence>MGRLVLAQPTSKPPLSGRRPRVSPPHTDIPTDTTQKPQIHNHKPSPAPPTAMAEQEQPPFANVDPATAADARLQGRDPRKLDQAAENVLSYIYATLPSFPVYPGTRLPALAASSDGVDRISLLPDEPLRNIVARLPVKDAARTTVLSSRWRALWPSTPLVLIDSFLLPKGQGFRPTPANSPALTAAVSDILEAHPGPFRCIHLICTQSTYRNQLARWLQLLAAKAVQDLVLVNRPWPRDVPLPPTLFTITTLTRLYLGLWKLPDTAALRGASFPHLRELGLCSVEMEHGVVDSLVARSPVLEVLNILGCINGLRLRLLSQSLRCLQISCSKMEHIAVVKAPCLERLIIFGSGEIARGLCSRLKIGDVPKLHAFGYLDPGQVLQVRDTIIMPGIASTSTMMRSVKILSLNVRFGVRNEVKMVPNFLRCFPNAERLHILSEKCDKPTGNHLSLKFWEESGPIENVLSRINVMSIREFRGDPGEVGFLEFFFRNARALKTASVSMANPSFTPFSAEEAHAKVKYCYRNKASKSCHMVVRGSTGPSGGEVWRFKDGADFSFHDPFSQVLVR</sequence>
<evidence type="ECO:0000259" key="2">
    <source>
        <dbReference type="PROSITE" id="PS50181"/>
    </source>
</evidence>
<reference evidence="3 4" key="1">
    <citation type="submission" date="2017-09" db="EMBL/GenBank/DDBJ databases">
        <authorList>
            <consortium name="International Durum Wheat Genome Sequencing Consortium (IDWGSC)"/>
            <person name="Milanesi L."/>
        </authorList>
    </citation>
    <scope>NUCLEOTIDE SEQUENCE [LARGE SCALE GENOMIC DNA]</scope>
    <source>
        <strain evidence="4">cv. Svevo</strain>
    </source>
</reference>
<proteinExistence type="predicted"/>
<dbReference type="Pfam" id="PF00646">
    <property type="entry name" value="F-box"/>
    <property type="match status" value="1"/>
</dbReference>
<dbReference type="Pfam" id="PF08387">
    <property type="entry name" value="FBD"/>
    <property type="match status" value="1"/>
</dbReference>
<dbReference type="SUPFAM" id="SSF81383">
    <property type="entry name" value="F-box domain"/>
    <property type="match status" value="1"/>
</dbReference>
<name>A0A9R1RHG5_TRITD</name>
<dbReference type="InterPro" id="IPR006566">
    <property type="entry name" value="FBD"/>
</dbReference>
<evidence type="ECO:0000256" key="1">
    <source>
        <dbReference type="SAM" id="MobiDB-lite"/>
    </source>
</evidence>
<dbReference type="CDD" id="cd22160">
    <property type="entry name" value="F-box_AtFBL13-like"/>
    <property type="match status" value="1"/>
</dbReference>
<dbReference type="InterPro" id="IPR055302">
    <property type="entry name" value="F-box_dom-containing"/>
</dbReference>
<dbReference type="PANTHER" id="PTHR32141:SF174">
    <property type="entry name" value="F-BOX DOMAIN-CONTAINING PROTEIN"/>
    <property type="match status" value="1"/>
</dbReference>
<dbReference type="AlphaFoldDB" id="A0A9R1RHG5"/>
<keyword evidence="4" id="KW-1185">Reference proteome</keyword>
<dbReference type="InterPro" id="IPR032675">
    <property type="entry name" value="LRR_dom_sf"/>
</dbReference>
<dbReference type="InterPro" id="IPR055411">
    <property type="entry name" value="LRR_FXL15/At3g58940/PEG3-like"/>
</dbReference>
<feature type="domain" description="F-box" evidence="2">
    <location>
        <begin position="117"/>
        <end position="153"/>
    </location>
</feature>